<evidence type="ECO:0000256" key="1">
    <source>
        <dbReference type="SAM" id="MobiDB-lite"/>
    </source>
</evidence>
<accession>A0A2U1JBX7</accession>
<keyword evidence="2" id="KW-0732">Signal</keyword>
<comment type="caution">
    <text evidence="3">The sequence shown here is derived from an EMBL/GenBank/DDBJ whole genome shotgun (WGS) entry which is preliminary data.</text>
</comment>
<feature type="compositionally biased region" description="Low complexity" evidence="1">
    <location>
        <begin position="78"/>
        <end position="97"/>
    </location>
</feature>
<evidence type="ECO:0000313" key="3">
    <source>
        <dbReference type="EMBL" id="PWA02596.1"/>
    </source>
</evidence>
<proteinExistence type="predicted"/>
<reference evidence="3 4" key="1">
    <citation type="journal article" date="2018" name="MBio">
        <title>Comparative Genomics Reveals the Core Gene Toolbox for the Fungus-Insect Symbiosis.</title>
        <authorList>
            <person name="Wang Y."/>
            <person name="Stata M."/>
            <person name="Wang W."/>
            <person name="Stajich J.E."/>
            <person name="White M.M."/>
            <person name="Moncalvo J.M."/>
        </authorList>
    </citation>
    <scope>NUCLEOTIDE SEQUENCE [LARGE SCALE GENOMIC DNA]</scope>
    <source>
        <strain evidence="3 4">AUS-126-30</strain>
    </source>
</reference>
<protein>
    <submittedName>
        <fullName evidence="3">Uncharacterized protein</fullName>
    </submittedName>
</protein>
<evidence type="ECO:0000256" key="2">
    <source>
        <dbReference type="SAM" id="SignalP"/>
    </source>
</evidence>
<feature type="signal peptide" evidence="2">
    <location>
        <begin position="1"/>
        <end position="23"/>
    </location>
</feature>
<sequence length="214" mass="23295">MKYITIITILQCTFICALPAIDSANLPDVLRNDLDNIEIRKDYIDDINYGRKEDAYPNVHREYSLASQPDAAQPVVAQPVAAQSQNATTNTTTTQTETPKETTVSEDSPIKKFVDNLVKKTKAMGKKVVVAVKASMKKLLTKKVINDIKSLGNDIQNFNITHAINMTVSKPPKSTISLNTVPTPQQTPVSIQAAAPVQSNTESSTLLVQIKGSG</sequence>
<gene>
    <name evidence="3" type="ORF">BB558_001248</name>
</gene>
<dbReference type="Proteomes" id="UP000245591">
    <property type="component" value="Unassembled WGS sequence"/>
</dbReference>
<evidence type="ECO:0000313" key="4">
    <source>
        <dbReference type="Proteomes" id="UP000245591"/>
    </source>
</evidence>
<feature type="region of interest" description="Disordered" evidence="1">
    <location>
        <begin position="78"/>
        <end position="107"/>
    </location>
</feature>
<organism evidence="3 4">
    <name type="scientific">Smittium angustum</name>
    <dbReference type="NCBI Taxonomy" id="133377"/>
    <lineage>
        <taxon>Eukaryota</taxon>
        <taxon>Fungi</taxon>
        <taxon>Fungi incertae sedis</taxon>
        <taxon>Zoopagomycota</taxon>
        <taxon>Kickxellomycotina</taxon>
        <taxon>Harpellomycetes</taxon>
        <taxon>Harpellales</taxon>
        <taxon>Legeriomycetaceae</taxon>
        <taxon>Smittium</taxon>
    </lineage>
</organism>
<feature type="chain" id="PRO_5015513256" evidence="2">
    <location>
        <begin position="24"/>
        <end position="214"/>
    </location>
</feature>
<dbReference type="EMBL" id="MBFU01000069">
    <property type="protein sequence ID" value="PWA02596.1"/>
    <property type="molecule type" value="Genomic_DNA"/>
</dbReference>
<name>A0A2U1JBX7_SMIAN</name>
<dbReference type="AlphaFoldDB" id="A0A2U1JBX7"/>
<keyword evidence="4" id="KW-1185">Reference proteome</keyword>